<dbReference type="InterPro" id="IPR029052">
    <property type="entry name" value="Metallo-depent_PP-like"/>
</dbReference>
<accession>A0A1M5RI20</accession>
<keyword evidence="3" id="KW-0812">Transmembrane</keyword>
<protein>
    <recommendedName>
        <fullName evidence="4">Calcineurin-like phosphoesterase domain-containing protein</fullName>
    </recommendedName>
</protein>
<keyword evidence="2" id="KW-0378">Hydrolase</keyword>
<keyword evidence="3" id="KW-1133">Transmembrane helix</keyword>
<name>A0A1M5RI20_9BRAD</name>
<sequence>MVPGFVYESRTDQIRSEPIPQLIFGLAYLLILTRFVWPLQLPLSIKILVAALALVALQFHRWSKLSSGSVFSPEFPRPVVVLFNWAFGAIVLLALLQLTLDVGLLVGLLIHGGIVSAPDGVRYGLAAVATVAAAVGVHQAMRIPPLKDIEVGIHGLPRQFDGYTILQLTDLHISRLFPASWARAVVERSNKLGVDLIAITGDLIDGTLDARRADIEPLRDLKATDGVYVISGNHEYIFGYSTWMAHFAELGLLSLENRYIVLDRGGSKLVLAGITDRASRHTGHLVRDLAAVLEGAPKGAPVILLDHQPSDARNAAKLGVALQLSGHTHGGLILGIDRLAARANAGYVSGRYDVDGMTLYVNNGTGLWPGLALRLGRPSELTRITLRQAGAT</sequence>
<keyword evidence="1" id="KW-0479">Metal-binding</keyword>
<dbReference type="InterPro" id="IPR004843">
    <property type="entry name" value="Calcineurin-like_PHP"/>
</dbReference>
<feature type="transmembrane region" description="Helical" evidence="3">
    <location>
        <begin position="79"/>
        <end position="100"/>
    </location>
</feature>
<evidence type="ECO:0000256" key="1">
    <source>
        <dbReference type="ARBA" id="ARBA00022723"/>
    </source>
</evidence>
<dbReference type="AlphaFoldDB" id="A0A1M5RI20"/>
<dbReference type="GO" id="GO:0016020">
    <property type="term" value="C:membrane"/>
    <property type="evidence" value="ECO:0007669"/>
    <property type="project" value="GOC"/>
</dbReference>
<evidence type="ECO:0000256" key="3">
    <source>
        <dbReference type="SAM" id="Phobius"/>
    </source>
</evidence>
<dbReference type="InterPro" id="IPR051158">
    <property type="entry name" value="Metallophosphoesterase_sf"/>
</dbReference>
<proteinExistence type="predicted"/>
<dbReference type="GO" id="GO:0009245">
    <property type="term" value="P:lipid A biosynthetic process"/>
    <property type="evidence" value="ECO:0007669"/>
    <property type="project" value="TreeGrafter"/>
</dbReference>
<evidence type="ECO:0000313" key="6">
    <source>
        <dbReference type="Proteomes" id="UP000189796"/>
    </source>
</evidence>
<evidence type="ECO:0000256" key="2">
    <source>
        <dbReference type="ARBA" id="ARBA00022801"/>
    </source>
</evidence>
<dbReference type="GO" id="GO:0008758">
    <property type="term" value="F:UDP-2,3-diacylglucosamine hydrolase activity"/>
    <property type="evidence" value="ECO:0007669"/>
    <property type="project" value="TreeGrafter"/>
</dbReference>
<evidence type="ECO:0000259" key="4">
    <source>
        <dbReference type="Pfam" id="PF00149"/>
    </source>
</evidence>
<dbReference type="Pfam" id="PF00149">
    <property type="entry name" value="Metallophos"/>
    <property type="match status" value="1"/>
</dbReference>
<dbReference type="CDD" id="cd07385">
    <property type="entry name" value="MPP_YkuE_C"/>
    <property type="match status" value="1"/>
</dbReference>
<gene>
    <name evidence="5" type="ORF">SAMN05443248_4238</name>
</gene>
<dbReference type="Proteomes" id="UP000189796">
    <property type="component" value="Chromosome I"/>
</dbReference>
<evidence type="ECO:0000313" key="5">
    <source>
        <dbReference type="EMBL" id="SHH25914.1"/>
    </source>
</evidence>
<dbReference type="EMBL" id="LT670817">
    <property type="protein sequence ID" value="SHH25914.1"/>
    <property type="molecule type" value="Genomic_DNA"/>
</dbReference>
<organism evidence="5 6">
    <name type="scientific">Bradyrhizobium erythrophlei</name>
    <dbReference type="NCBI Taxonomy" id="1437360"/>
    <lineage>
        <taxon>Bacteria</taxon>
        <taxon>Pseudomonadati</taxon>
        <taxon>Pseudomonadota</taxon>
        <taxon>Alphaproteobacteria</taxon>
        <taxon>Hyphomicrobiales</taxon>
        <taxon>Nitrobacteraceae</taxon>
        <taxon>Bradyrhizobium</taxon>
    </lineage>
</organism>
<dbReference type="Gene3D" id="3.60.21.10">
    <property type="match status" value="1"/>
</dbReference>
<feature type="transmembrane region" description="Helical" evidence="3">
    <location>
        <begin position="43"/>
        <end position="59"/>
    </location>
</feature>
<dbReference type="PANTHER" id="PTHR31302">
    <property type="entry name" value="TRANSMEMBRANE PROTEIN WITH METALLOPHOSPHOESTERASE DOMAIN-RELATED"/>
    <property type="match status" value="1"/>
</dbReference>
<dbReference type="SUPFAM" id="SSF56300">
    <property type="entry name" value="Metallo-dependent phosphatases"/>
    <property type="match status" value="1"/>
</dbReference>
<keyword evidence="3" id="KW-0472">Membrane</keyword>
<reference evidence="5 6" key="1">
    <citation type="submission" date="2016-11" db="EMBL/GenBank/DDBJ databases">
        <authorList>
            <person name="Jaros S."/>
            <person name="Januszkiewicz K."/>
            <person name="Wedrychowicz H."/>
        </authorList>
    </citation>
    <scope>NUCLEOTIDE SEQUENCE [LARGE SCALE GENOMIC DNA]</scope>
    <source>
        <strain evidence="5 6">GAS138</strain>
    </source>
</reference>
<dbReference type="PANTHER" id="PTHR31302:SF31">
    <property type="entry name" value="PHOSPHODIESTERASE YAEI"/>
    <property type="match status" value="1"/>
</dbReference>
<feature type="domain" description="Calcineurin-like phosphoesterase" evidence="4">
    <location>
        <begin position="164"/>
        <end position="330"/>
    </location>
</feature>
<dbReference type="GO" id="GO:0046872">
    <property type="term" value="F:metal ion binding"/>
    <property type="evidence" value="ECO:0007669"/>
    <property type="project" value="UniProtKB-KW"/>
</dbReference>